<feature type="region of interest" description="Disordered" evidence="3">
    <location>
        <begin position="548"/>
        <end position="588"/>
    </location>
</feature>
<feature type="region of interest" description="Disordered" evidence="3">
    <location>
        <begin position="1"/>
        <end position="38"/>
    </location>
</feature>
<dbReference type="Gene3D" id="1.50.10.10">
    <property type="match status" value="2"/>
</dbReference>
<evidence type="ECO:0000313" key="4">
    <source>
        <dbReference type="EMBL" id="CAE0712165.1"/>
    </source>
</evidence>
<reference evidence="4" key="1">
    <citation type="submission" date="2021-01" db="EMBL/GenBank/DDBJ databases">
        <authorList>
            <person name="Corre E."/>
            <person name="Pelletier E."/>
            <person name="Niang G."/>
            <person name="Scheremetjew M."/>
            <person name="Finn R."/>
            <person name="Kale V."/>
            <person name="Holt S."/>
            <person name="Cochrane G."/>
            <person name="Meng A."/>
            <person name="Brown T."/>
            <person name="Cohen L."/>
        </authorList>
    </citation>
    <scope>NUCLEOTIDE SEQUENCE</scope>
    <source>
        <strain evidence="4">10249 10 AB</strain>
    </source>
</reference>
<dbReference type="GO" id="GO:0005739">
    <property type="term" value="C:mitochondrion"/>
    <property type="evidence" value="ECO:0007669"/>
    <property type="project" value="TreeGrafter"/>
</dbReference>
<feature type="region of interest" description="Disordered" evidence="3">
    <location>
        <begin position="975"/>
        <end position="998"/>
    </location>
</feature>
<dbReference type="PANTHER" id="PTHR23075:SF0">
    <property type="entry name" value="ATPASE FAMILY AAA DOMAIN-CONTAINING PROTEIN 3"/>
    <property type="match status" value="1"/>
</dbReference>
<feature type="compositionally biased region" description="Low complexity" evidence="3">
    <location>
        <begin position="19"/>
        <end position="35"/>
    </location>
</feature>
<keyword evidence="1 2" id="KW-0175">Coiled coil</keyword>
<feature type="compositionally biased region" description="Low complexity" evidence="3">
    <location>
        <begin position="101"/>
        <end position="127"/>
    </location>
</feature>
<dbReference type="PANTHER" id="PTHR23075">
    <property type="entry name" value="PUTATIVE ATP-ASE"/>
    <property type="match status" value="1"/>
</dbReference>
<sequence>MQMQEQSRVEEISGGGGSACQQQQRNKNHANNPNNTPFRCKRMLKLALEGAREASNRFKRRNSTTLSNQRSCISLLGGEWVGSHALLAVCYRRLEDFQENQEQTTTQTQSQTQQGNNNNNNNTTNSNNDDRGPRSPVESLCSPRSCLEGIRFSSSMSFSSGSFSIATTKTTASIASIATQKTASSATNNKPRSERLVHRILQRLEKQHLFDPGENYNDGVTCNYYNDDATVRSNATTSSTVLAVWNQDVLGGRAGALQTIFWLRNEFGIGIESRDTNTNTNDMNTDTHANTNTALLGQDLAVSLAVKILDEGLATAVSMGLNHNRVDDNDDGHGNDDDGNDNNDDAILFWVCDSQGSHKAYLGAARGVVGIMHTLLGLSSEDWELVEEEIPNAQNYLRNTIDAFLPDRCPPLAGSSSDVGSDSRCVDTTDRASSNEPRPSALYHRFVYDGTPPTKPVSAPPQTSRSPALRCSARYPHPPPKTKVGNLRPALDASSERDTSVGWFHGATGLAMMLLEAAKVYRCKEYLQEAHRLCDAVIFPRGLRDQKIRTTTPTNGGNNRNQDFVHGGRNSYGGSHGSSTSTTGSTSTAIGSNGIHHKYIKKGPVGLAGMAVCFLQLSELCSNDKEEEKGGTDKNDATTKVSLPPNTSLKRLWKARAMLYAQHAHQEWTNYTAVIPTTTGVWNAFSLYEGMGGLVSLLWQLSLSAFPNADETMRTAIDPIVQLPLFSASYIKSHATNHDGTDDSLEPILLSSKDVTFLATTEKKIKTATTPTKSRRAQAAGLSPKQALAESRRRRAAAEAETQRRMKVAEEAYWKKAESAKAQRAVMNARRKAELESRKNAQLLARKKALEVAQQREEQQSKKDLESAEKKKEEDRIKREALLLARKQAKERVDARRKAKEEAEQAKAEEEAKLKAIDAENKRKAAEQEAKKRRALMEARLRRQAKEAEMATKQEEELKAKQAADRLRRAAELEQKEELRQKRHAELRRRQQKAAEVAKEEERKRIIRVVADRERRETELKRKEEKRRKQLDIDRRRRLEVLRQKHRKEEQTLAEQRQEREEVQRKALEAREKRRCELRKENMKKQRDLREQRLRDELQRALDKEVEKQQREEKIRVQAVEERKRKQLLEERYRKDIHASDEVEIAPPTQKFDYSPSFANKKNVNPAHFSAPSRTSLFWSLQTDSNIGSSESYKPALVPTESLHPSNGEGPATCYLSSLSSSPAPVHLSSVSIPSKDMQDSVLSSRTLSTAPLSTATEQVNALSMSRNHQEMMVSNTNN</sequence>
<feature type="region of interest" description="Disordered" evidence="3">
    <location>
        <begin position="943"/>
        <end position="963"/>
    </location>
</feature>
<organism evidence="4">
    <name type="scientific">Pseudo-nitzschia australis</name>
    <dbReference type="NCBI Taxonomy" id="44445"/>
    <lineage>
        <taxon>Eukaryota</taxon>
        <taxon>Sar</taxon>
        <taxon>Stramenopiles</taxon>
        <taxon>Ochrophyta</taxon>
        <taxon>Bacillariophyta</taxon>
        <taxon>Bacillariophyceae</taxon>
        <taxon>Bacillariophycidae</taxon>
        <taxon>Bacillariales</taxon>
        <taxon>Bacillariaceae</taxon>
        <taxon>Pseudo-nitzschia</taxon>
    </lineage>
</organism>
<feature type="region of interest" description="Disordered" evidence="3">
    <location>
        <begin position="452"/>
        <end position="487"/>
    </location>
</feature>
<dbReference type="AlphaFoldDB" id="A0A7S4EGT8"/>
<feature type="compositionally biased region" description="Basic and acidic residues" evidence="3">
    <location>
        <begin position="888"/>
        <end position="915"/>
    </location>
</feature>
<feature type="compositionally biased region" description="Basic and acidic residues" evidence="3">
    <location>
        <begin position="852"/>
        <end position="881"/>
    </location>
</feature>
<evidence type="ECO:0000256" key="2">
    <source>
        <dbReference type="SAM" id="Coils"/>
    </source>
</evidence>
<proteinExistence type="predicted"/>
<dbReference type="GO" id="GO:0007005">
    <property type="term" value="P:mitochondrion organization"/>
    <property type="evidence" value="ECO:0007669"/>
    <property type="project" value="TreeGrafter"/>
</dbReference>
<name>A0A7S4EGT8_9STRA</name>
<feature type="coiled-coil region" evidence="2">
    <location>
        <begin position="1039"/>
        <end position="1115"/>
    </location>
</feature>
<feature type="compositionally biased region" description="Low complexity" evidence="3">
    <location>
        <begin position="549"/>
        <end position="561"/>
    </location>
</feature>
<dbReference type="InterPro" id="IPR012341">
    <property type="entry name" value="6hp_glycosidase-like_sf"/>
</dbReference>
<evidence type="ECO:0000256" key="3">
    <source>
        <dbReference type="SAM" id="MobiDB-lite"/>
    </source>
</evidence>
<dbReference type="EMBL" id="HBIX01006223">
    <property type="protein sequence ID" value="CAE0712165.1"/>
    <property type="molecule type" value="Transcribed_RNA"/>
</dbReference>
<protein>
    <submittedName>
        <fullName evidence="4">Uncharacterized protein</fullName>
    </submittedName>
</protein>
<feature type="region of interest" description="Disordered" evidence="3">
    <location>
        <begin position="852"/>
        <end position="915"/>
    </location>
</feature>
<accession>A0A7S4EGT8</accession>
<feature type="region of interest" description="Disordered" evidence="3">
    <location>
        <begin position="101"/>
        <end position="141"/>
    </location>
</feature>
<evidence type="ECO:0000256" key="1">
    <source>
        <dbReference type="ARBA" id="ARBA00023054"/>
    </source>
</evidence>
<feature type="compositionally biased region" description="Low complexity" evidence="3">
    <location>
        <begin position="577"/>
        <end position="588"/>
    </location>
</feature>
<dbReference type="GO" id="GO:0005975">
    <property type="term" value="P:carbohydrate metabolic process"/>
    <property type="evidence" value="ECO:0007669"/>
    <property type="project" value="InterPro"/>
</dbReference>
<gene>
    <name evidence="4" type="ORF">PAUS00366_LOCUS4917</name>
</gene>
<dbReference type="GO" id="GO:0008270">
    <property type="term" value="F:zinc ion binding"/>
    <property type="evidence" value="ECO:0007669"/>
    <property type="project" value="TreeGrafter"/>
</dbReference>
<feature type="compositionally biased region" description="Basic residues" evidence="3">
    <location>
        <begin position="981"/>
        <end position="992"/>
    </location>
</feature>
<feature type="region of interest" description="Disordered" evidence="3">
    <location>
        <begin position="766"/>
        <end position="803"/>
    </location>
</feature>
<feature type="region of interest" description="Disordered" evidence="3">
    <location>
        <begin position="412"/>
        <end position="437"/>
    </location>
</feature>